<dbReference type="EMBL" id="SJPM01000013">
    <property type="protein sequence ID" value="TWT91807.1"/>
    <property type="molecule type" value="Genomic_DNA"/>
</dbReference>
<dbReference type="PRINTS" id="PR02008">
    <property type="entry name" value="RCMTFAMILY"/>
</dbReference>
<keyword evidence="3 5" id="KW-0949">S-adenosyl-L-methionine</keyword>
<keyword evidence="2 5" id="KW-0808">Transferase</keyword>
<evidence type="ECO:0000256" key="2">
    <source>
        <dbReference type="ARBA" id="ARBA00022679"/>
    </source>
</evidence>
<dbReference type="CDD" id="cd02440">
    <property type="entry name" value="AdoMet_MTases"/>
    <property type="match status" value="1"/>
</dbReference>
<evidence type="ECO:0000256" key="6">
    <source>
        <dbReference type="SAM" id="MobiDB-lite"/>
    </source>
</evidence>
<reference evidence="8 9" key="1">
    <citation type="submission" date="2019-02" db="EMBL/GenBank/DDBJ databases">
        <title>Deep-cultivation of Planctomycetes and their phenomic and genomic characterization uncovers novel biology.</title>
        <authorList>
            <person name="Wiegand S."/>
            <person name="Jogler M."/>
            <person name="Boedeker C."/>
            <person name="Pinto D."/>
            <person name="Vollmers J."/>
            <person name="Rivas-Marin E."/>
            <person name="Kohn T."/>
            <person name="Peeters S.H."/>
            <person name="Heuer A."/>
            <person name="Rast P."/>
            <person name="Oberbeckmann S."/>
            <person name="Bunk B."/>
            <person name="Jeske O."/>
            <person name="Meyerdierks A."/>
            <person name="Storesund J.E."/>
            <person name="Kallscheuer N."/>
            <person name="Luecker S."/>
            <person name="Lage O.M."/>
            <person name="Pohl T."/>
            <person name="Merkel B.J."/>
            <person name="Hornburger P."/>
            <person name="Mueller R.-W."/>
            <person name="Bruemmer F."/>
            <person name="Labrenz M."/>
            <person name="Spormann A.M."/>
            <person name="Op Den Camp H."/>
            <person name="Overmann J."/>
            <person name="Amann R."/>
            <person name="Jetten M.S.M."/>
            <person name="Mascher T."/>
            <person name="Medema M.H."/>
            <person name="Devos D.P."/>
            <person name="Kaster A.-K."/>
            <person name="Ovreas L."/>
            <person name="Rohde M."/>
            <person name="Galperin M.Y."/>
            <person name="Jogler C."/>
        </authorList>
    </citation>
    <scope>NUCLEOTIDE SEQUENCE [LARGE SCALE GENOMIC DNA]</scope>
    <source>
        <strain evidence="8 9">Pla100</strain>
    </source>
</reference>
<dbReference type="GO" id="GO:0001510">
    <property type="term" value="P:RNA methylation"/>
    <property type="evidence" value="ECO:0007669"/>
    <property type="project" value="InterPro"/>
</dbReference>
<evidence type="ECO:0000259" key="7">
    <source>
        <dbReference type="PROSITE" id="PS51686"/>
    </source>
</evidence>
<keyword evidence="4 5" id="KW-0694">RNA-binding</keyword>
<comment type="similarity">
    <text evidence="5">Belongs to the class I-like SAM-binding methyltransferase superfamily. RsmB/NOP family.</text>
</comment>
<evidence type="ECO:0000313" key="8">
    <source>
        <dbReference type="EMBL" id="TWT91807.1"/>
    </source>
</evidence>
<dbReference type="EC" id="2.1.1.178" evidence="8"/>
<evidence type="ECO:0000256" key="3">
    <source>
        <dbReference type="ARBA" id="ARBA00022691"/>
    </source>
</evidence>
<dbReference type="SUPFAM" id="SSF53335">
    <property type="entry name" value="S-adenosyl-L-methionine-dependent methyltransferases"/>
    <property type="match status" value="1"/>
</dbReference>
<feature type="binding site" evidence="5">
    <location>
        <position position="228"/>
    </location>
    <ligand>
        <name>S-adenosyl-L-methionine</name>
        <dbReference type="ChEBI" id="CHEBI:59789"/>
    </ligand>
</feature>
<dbReference type="InterPro" id="IPR001678">
    <property type="entry name" value="MeTrfase_RsmB-F_NOP2_dom"/>
</dbReference>
<dbReference type="Gene3D" id="2.30.130.60">
    <property type="match status" value="1"/>
</dbReference>
<feature type="active site" description="Nucleophile" evidence="5">
    <location>
        <position position="281"/>
    </location>
</feature>
<sequence>MRRSKSKSNSSARSRSKQSKAAPLVSLDAIRASLRSEKLGDLPISPDDVERLTHAVSIRHENAIRIRRDRTVDFPVETRPVPWYPQAVRYQQDVSYAHTELPNDQGGYRPSKTIDYAAGDFYLQDAGSLLALAAASADTHELSGKTVLDLCAAPGGKASGVLEAIDQSGPVGDRGRGFLLANETIGSRIAPLAYNLARTGSDRYAITNLDPDTLADRLPGVFDVVLVDAPCSGQAMMARGKQSATSVSESQIATNVARQQRILRAADRLLVPGGRLIYSTCTFAVAENEEQVQFLIDDLDYLSTPVQRLVAHASPLSEASYRLWPHRDECAGSFAACLNKRESDAAEAEHRRSDLWERSKNAATAPSDATEQLPFLFASATMWYQPRDWIIDGFPHDAPAWTSEEYVLGPEIAHRTGTTWKPSHAAALRHPHLLDAERTELDDHAAWMYLSGEAIPTAVRGWQIVEHNNRPLGWMKGDGRIGKNHLPTHARVHR</sequence>
<dbReference type="Pfam" id="PF13636">
    <property type="entry name" value="Methyltranf_PUA"/>
    <property type="match status" value="1"/>
</dbReference>
<keyword evidence="9" id="KW-1185">Reference proteome</keyword>
<dbReference type="InterPro" id="IPR027391">
    <property type="entry name" value="Nol1_Nop2_Fmu_2"/>
</dbReference>
<name>A0A5C5ZXT6_9BACT</name>
<evidence type="ECO:0000256" key="5">
    <source>
        <dbReference type="PROSITE-ProRule" id="PRU01023"/>
    </source>
</evidence>
<evidence type="ECO:0000256" key="4">
    <source>
        <dbReference type="ARBA" id="ARBA00022884"/>
    </source>
</evidence>
<dbReference type="PROSITE" id="PS51686">
    <property type="entry name" value="SAM_MT_RSMB_NOP"/>
    <property type="match status" value="1"/>
</dbReference>
<feature type="domain" description="SAM-dependent MTase RsmB/NOP-type" evidence="7">
    <location>
        <begin position="52"/>
        <end position="341"/>
    </location>
</feature>
<dbReference type="Pfam" id="PF01189">
    <property type="entry name" value="Methyltr_RsmB-F"/>
    <property type="match status" value="1"/>
</dbReference>
<proteinExistence type="inferred from homology"/>
<dbReference type="Gene3D" id="3.40.50.150">
    <property type="entry name" value="Vaccinia Virus protein VP39"/>
    <property type="match status" value="1"/>
</dbReference>
<comment type="caution">
    <text evidence="8">The sequence shown here is derived from an EMBL/GenBank/DDBJ whole genome shotgun (WGS) entry which is preliminary data.</text>
</comment>
<dbReference type="PANTHER" id="PTHR22807:SF53">
    <property type="entry name" value="RIBOSOMAL RNA SMALL SUBUNIT METHYLTRANSFERASE B-RELATED"/>
    <property type="match status" value="1"/>
</dbReference>
<dbReference type="Proteomes" id="UP000316213">
    <property type="component" value="Unassembled WGS sequence"/>
</dbReference>
<feature type="binding site" evidence="5">
    <location>
        <position position="210"/>
    </location>
    <ligand>
        <name>S-adenosyl-L-methionine</name>
        <dbReference type="ChEBI" id="CHEBI:59789"/>
    </ligand>
</feature>
<dbReference type="RefSeq" id="WP_231603442.1">
    <property type="nucleotide sequence ID" value="NZ_SJPM01000013.1"/>
</dbReference>
<dbReference type="GO" id="GO:0003723">
    <property type="term" value="F:RNA binding"/>
    <property type="evidence" value="ECO:0007669"/>
    <property type="project" value="UniProtKB-UniRule"/>
</dbReference>
<keyword evidence="1 5" id="KW-0489">Methyltransferase</keyword>
<gene>
    <name evidence="8" type="primary">rsmF</name>
    <name evidence="8" type="ORF">Pla100_48450</name>
</gene>
<organism evidence="8 9">
    <name type="scientific">Neorhodopirellula pilleata</name>
    <dbReference type="NCBI Taxonomy" id="2714738"/>
    <lineage>
        <taxon>Bacteria</taxon>
        <taxon>Pseudomonadati</taxon>
        <taxon>Planctomycetota</taxon>
        <taxon>Planctomycetia</taxon>
        <taxon>Pirellulales</taxon>
        <taxon>Pirellulaceae</taxon>
        <taxon>Neorhodopirellula</taxon>
    </lineage>
</organism>
<dbReference type="InterPro" id="IPR029063">
    <property type="entry name" value="SAM-dependent_MTases_sf"/>
</dbReference>
<feature type="binding site" evidence="5">
    <location>
        <begin position="151"/>
        <end position="157"/>
    </location>
    <ligand>
        <name>S-adenosyl-L-methionine</name>
        <dbReference type="ChEBI" id="CHEBI:59789"/>
    </ligand>
</feature>
<protein>
    <submittedName>
        <fullName evidence="8">Ribosomal RNA small subunit methyltransferase F</fullName>
        <ecNumber evidence="8">2.1.1.178</ecNumber>
    </submittedName>
</protein>
<accession>A0A5C5ZXT6</accession>
<evidence type="ECO:0000313" key="9">
    <source>
        <dbReference type="Proteomes" id="UP000316213"/>
    </source>
</evidence>
<dbReference type="PANTHER" id="PTHR22807">
    <property type="entry name" value="NOP2 YEAST -RELATED NOL1/NOP2/FMU SUN DOMAIN-CONTAINING"/>
    <property type="match status" value="1"/>
</dbReference>
<feature type="region of interest" description="Disordered" evidence="6">
    <location>
        <begin position="1"/>
        <end position="24"/>
    </location>
</feature>
<feature type="binding site" evidence="5">
    <location>
        <position position="183"/>
    </location>
    <ligand>
        <name>S-adenosyl-L-methionine</name>
        <dbReference type="ChEBI" id="CHEBI:59789"/>
    </ligand>
</feature>
<dbReference type="InterPro" id="IPR023267">
    <property type="entry name" value="RCMT"/>
</dbReference>
<evidence type="ECO:0000256" key="1">
    <source>
        <dbReference type="ARBA" id="ARBA00022603"/>
    </source>
</evidence>
<dbReference type="AlphaFoldDB" id="A0A5C5ZXT6"/>
<dbReference type="InterPro" id="IPR049560">
    <property type="entry name" value="MeTrfase_RsmB-F_NOP2_cat"/>
</dbReference>
<dbReference type="GO" id="GO:0008173">
    <property type="term" value="F:RNA methyltransferase activity"/>
    <property type="evidence" value="ECO:0007669"/>
    <property type="project" value="InterPro"/>
</dbReference>